<evidence type="ECO:0000313" key="1">
    <source>
        <dbReference type="EMBL" id="AID50191.1"/>
    </source>
</evidence>
<reference evidence="1 2" key="1">
    <citation type="submission" date="2014-07" db="EMBL/GenBank/DDBJ databases">
        <title>Complete genome sequence of Waukesha92.</title>
        <authorList>
            <person name="Sauder A.B."/>
            <person name="Alali E."/>
            <person name="Alhouri R."/>
            <person name="Carter B."/>
            <person name="Delgado-Fabre N."/>
            <person name="Donovan M."/>
            <person name="Heindel A."/>
            <person name="Murray T."/>
            <person name="Selesky A."/>
            <person name="Langouet C."/>
            <person name="Temple L."/>
        </authorList>
    </citation>
    <scope>NUCLEOTIDE SEQUENCE [LARGE SCALE GENOMIC DNA]</scope>
</reference>
<organism evidence="1 2">
    <name type="scientific">Bacillus phage Waukesha92</name>
    <dbReference type="NCBI Taxonomy" id="1510440"/>
    <lineage>
        <taxon>Viruses</taxon>
        <taxon>Duplodnaviria</taxon>
        <taxon>Heunggongvirae</taxon>
        <taxon>Uroviricota</taxon>
        <taxon>Caudoviricetes</taxon>
        <taxon>Waukeshavirus</taxon>
        <taxon>Waukeshavirus waukesha92</taxon>
    </lineage>
</organism>
<protein>
    <submittedName>
        <fullName evidence="1">Uncharacterized protein</fullName>
    </submittedName>
</protein>
<proteinExistence type="predicted"/>
<dbReference type="KEGG" id="vg:22109925"/>
<evidence type="ECO:0000313" key="2">
    <source>
        <dbReference type="Proteomes" id="UP000027384"/>
    </source>
</evidence>
<dbReference type="OrthoDB" id="17641at10239"/>
<keyword evidence="2" id="KW-1185">Reference proteome</keyword>
<sequence>MVFMKKKRYMKKRKKMNLYYVTNGYTGYSQIHVYVIAENHERAEELASRRFREDARNKDYDEVLARHKKIGWPTDHLQEYRYDENYWTDLDVYCEAEDVSQEFVSDVND</sequence>
<dbReference type="RefSeq" id="YP_009099267.1">
    <property type="nucleotide sequence ID" value="NC_025424.1"/>
</dbReference>
<accession>A0A068ENV3</accession>
<gene>
    <name evidence="1" type="ORF">Waukesha92_02</name>
</gene>
<dbReference type="GeneID" id="22109925"/>
<name>A0A068ENV3_9CAUD</name>
<dbReference type="EMBL" id="KJ920400">
    <property type="protein sequence ID" value="AID50191.1"/>
    <property type="molecule type" value="Genomic_DNA"/>
</dbReference>
<dbReference type="Proteomes" id="UP000027384">
    <property type="component" value="Segment"/>
</dbReference>